<organism evidence="2 3">
    <name type="scientific">Bacteroides faecium</name>
    <dbReference type="NCBI Taxonomy" id="2715212"/>
    <lineage>
        <taxon>Bacteria</taxon>
        <taxon>Pseudomonadati</taxon>
        <taxon>Bacteroidota</taxon>
        <taxon>Bacteroidia</taxon>
        <taxon>Bacteroidales</taxon>
        <taxon>Bacteroidaceae</taxon>
        <taxon>Bacteroides</taxon>
    </lineage>
</organism>
<dbReference type="Pfam" id="PF13338">
    <property type="entry name" value="AbiEi_4"/>
    <property type="match status" value="1"/>
</dbReference>
<protein>
    <recommendedName>
        <fullName evidence="1">AbiEi antitoxin N-terminal domain-containing protein</fullName>
    </recommendedName>
</protein>
<proteinExistence type="predicted"/>
<dbReference type="AlphaFoldDB" id="A0A6H0KHJ0"/>
<feature type="domain" description="AbiEi antitoxin N-terminal" evidence="1">
    <location>
        <begin position="2"/>
        <end position="49"/>
    </location>
</feature>
<dbReference type="InterPro" id="IPR025159">
    <property type="entry name" value="AbiEi_N"/>
</dbReference>
<evidence type="ECO:0000313" key="2">
    <source>
        <dbReference type="EMBL" id="QIU92840.1"/>
    </source>
</evidence>
<evidence type="ECO:0000259" key="1">
    <source>
        <dbReference type="Pfam" id="PF13338"/>
    </source>
</evidence>
<gene>
    <name evidence="2" type="ORF">BacF7301_01135</name>
</gene>
<dbReference type="Proteomes" id="UP000501780">
    <property type="component" value="Chromosome"/>
</dbReference>
<dbReference type="EMBL" id="CP050831">
    <property type="protein sequence ID" value="QIU92840.1"/>
    <property type="molecule type" value="Genomic_DNA"/>
</dbReference>
<sequence>MQKISEIVATKGGVVTMNEITDRAEYKRILRAVERGELVRLRQGVYAVPIAMLNTIIDVERIVPQGVLCLYSAWTHYQLTTTVPPSFCIAIEAKRKVVLPTILPVSLYYWKAENLKFGIVNVEMSNYQVRMTDLERSVCDAVKYRNKIGSDLCAEIIRTYLRKKERNLSRLIDYAKRLRVAKVLNNYLEIAME</sequence>
<dbReference type="RefSeq" id="WP_167959595.1">
    <property type="nucleotide sequence ID" value="NZ_CP050831.1"/>
</dbReference>
<reference evidence="2 3" key="1">
    <citation type="submission" date="2020-03" db="EMBL/GenBank/DDBJ databases">
        <title>Genomic analysis of Bacteroides faecium CBA7301.</title>
        <authorList>
            <person name="Kim J."/>
            <person name="Roh S.W."/>
        </authorList>
    </citation>
    <scope>NUCLEOTIDE SEQUENCE [LARGE SCALE GENOMIC DNA]</scope>
    <source>
        <strain evidence="2 3">CBA7301</strain>
    </source>
</reference>
<name>A0A6H0KHJ0_9BACE</name>
<dbReference type="KEGG" id="bfc:BacF7301_01135"/>
<keyword evidence="3" id="KW-1185">Reference proteome</keyword>
<evidence type="ECO:0000313" key="3">
    <source>
        <dbReference type="Proteomes" id="UP000501780"/>
    </source>
</evidence>
<accession>A0A6H0KHJ0</accession>